<dbReference type="PANTHER" id="PTHR47505">
    <property type="entry name" value="DNA UTILIZATION PROTEIN YHGH"/>
    <property type="match status" value="1"/>
</dbReference>
<organism evidence="4 5">
    <name type="scientific">Hyphomicrobium nitrativorans NL23</name>
    <dbReference type="NCBI Taxonomy" id="1029756"/>
    <lineage>
        <taxon>Bacteria</taxon>
        <taxon>Pseudomonadati</taxon>
        <taxon>Pseudomonadota</taxon>
        <taxon>Alphaproteobacteria</taxon>
        <taxon>Hyphomicrobiales</taxon>
        <taxon>Hyphomicrobiaceae</taxon>
        <taxon>Hyphomicrobium</taxon>
    </lineage>
</organism>
<evidence type="ECO:0000256" key="1">
    <source>
        <dbReference type="ARBA" id="ARBA00008007"/>
    </source>
</evidence>
<dbReference type="Pfam" id="PF00156">
    <property type="entry name" value="Pribosyltran"/>
    <property type="match status" value="1"/>
</dbReference>
<dbReference type="PANTHER" id="PTHR47505:SF1">
    <property type="entry name" value="DNA UTILIZATION PROTEIN YHGH"/>
    <property type="match status" value="1"/>
</dbReference>
<evidence type="ECO:0000259" key="2">
    <source>
        <dbReference type="Pfam" id="PF00156"/>
    </source>
</evidence>
<comment type="similarity">
    <text evidence="1">Belongs to the ComF/GntX family.</text>
</comment>
<keyword evidence="4" id="KW-0328">Glycosyltransferase</keyword>
<dbReference type="Gene3D" id="3.40.50.2020">
    <property type="match status" value="1"/>
</dbReference>
<name>V5S9B0_9HYPH</name>
<sequence length="272" mass="29175">MSEHGLDEDADLRGALQPQAGLFRRALARLSDIVMPPVCLVCRTPIGGHDALCAACWREVDFIRPPVCDRLGLPMPFDITPFGADGPMISAAAAADPPPYGRARAVAAYTGGMRALIHGLKFHDRHDVRRLLGRWLVEAGGEVIEDADLIVPVPLARRRLLLRRFNQAATLSQEIARLTGLRYEPMALARTRATASQVGLSRAARRRNVSGAFAVPRRYAARVAGANILLVDDVITTGSTVGACARTLLRAGAARVDVLALALVTDHATVPS</sequence>
<dbReference type="InterPro" id="IPR029057">
    <property type="entry name" value="PRTase-like"/>
</dbReference>
<dbReference type="AlphaFoldDB" id="V5S9B0"/>
<reference evidence="4 5" key="1">
    <citation type="journal article" date="2014" name="Genome Announc.">
        <title>Complete Genome Sequence of Hyphomicrobium nitrativorans Strain NL23, a Denitrifying Bacterium Isolated from Biofilm of a Methanol-Fed Denitrification System Treating Seawater at the Montreal Biodome.</title>
        <authorList>
            <person name="Martineau C."/>
            <person name="Villeneuve C."/>
            <person name="Mauffrey F."/>
            <person name="Villemur R."/>
        </authorList>
    </citation>
    <scope>NUCLEOTIDE SEQUENCE [LARGE SCALE GENOMIC DNA]</scope>
    <source>
        <strain evidence="4">NL23</strain>
    </source>
</reference>
<dbReference type="RefSeq" id="WP_023785557.1">
    <property type="nucleotide sequence ID" value="NC_022997.1"/>
</dbReference>
<evidence type="ECO:0000313" key="5">
    <source>
        <dbReference type="Proteomes" id="UP000018542"/>
    </source>
</evidence>
<evidence type="ECO:0000313" key="4">
    <source>
        <dbReference type="EMBL" id="AHB47223.1"/>
    </source>
</evidence>
<dbReference type="STRING" id="1029756.W911_00535"/>
<dbReference type="HOGENOM" id="CLU_054549_0_0_5"/>
<dbReference type="InterPro" id="IPR051910">
    <property type="entry name" value="ComF/GntX_DNA_util-trans"/>
</dbReference>
<evidence type="ECO:0000259" key="3">
    <source>
        <dbReference type="Pfam" id="PF18912"/>
    </source>
</evidence>
<dbReference type="InterPro" id="IPR044005">
    <property type="entry name" value="DZR_2"/>
</dbReference>
<accession>V5S9B0</accession>
<keyword evidence="5" id="KW-1185">Reference proteome</keyword>
<dbReference type="SUPFAM" id="SSF53271">
    <property type="entry name" value="PRTase-like"/>
    <property type="match status" value="1"/>
</dbReference>
<dbReference type="EMBL" id="CP006912">
    <property type="protein sequence ID" value="AHB47223.1"/>
    <property type="molecule type" value="Genomic_DNA"/>
</dbReference>
<dbReference type="KEGG" id="hni:W911_00535"/>
<dbReference type="InterPro" id="IPR000836">
    <property type="entry name" value="PRTase_dom"/>
</dbReference>
<dbReference type="OrthoDB" id="9779910at2"/>
<keyword evidence="4" id="KW-0808">Transferase</keyword>
<dbReference type="CDD" id="cd06223">
    <property type="entry name" value="PRTases_typeI"/>
    <property type="match status" value="1"/>
</dbReference>
<dbReference type="PATRIC" id="fig|1029756.8.peg.116"/>
<proteinExistence type="inferred from homology"/>
<gene>
    <name evidence="4" type="ORF">W911_00535</name>
</gene>
<dbReference type="GO" id="GO:0016757">
    <property type="term" value="F:glycosyltransferase activity"/>
    <property type="evidence" value="ECO:0007669"/>
    <property type="project" value="UniProtKB-KW"/>
</dbReference>
<feature type="domain" description="Double zinc ribbon" evidence="3">
    <location>
        <begin position="31"/>
        <end position="76"/>
    </location>
</feature>
<dbReference type="Pfam" id="PF18912">
    <property type="entry name" value="DZR_2"/>
    <property type="match status" value="1"/>
</dbReference>
<protein>
    <submittedName>
        <fullName evidence="4">Phosphoribosyltransferase</fullName>
    </submittedName>
</protein>
<feature type="domain" description="Phosphoribosyltransferase" evidence="2">
    <location>
        <begin position="205"/>
        <end position="262"/>
    </location>
</feature>
<dbReference type="Proteomes" id="UP000018542">
    <property type="component" value="Chromosome"/>
</dbReference>